<evidence type="ECO:0008006" key="3">
    <source>
        <dbReference type="Google" id="ProtNLM"/>
    </source>
</evidence>
<dbReference type="AlphaFoldDB" id="A0A8J4PNE8"/>
<dbReference type="PANTHER" id="PTHR32134:SF92">
    <property type="entry name" value="FNIP REPEAT-CONTAINING PROTEIN"/>
    <property type="match status" value="1"/>
</dbReference>
<dbReference type="PANTHER" id="PTHR32134">
    <property type="entry name" value="FNIP REPEAT-CONTAINING PROTEIN"/>
    <property type="match status" value="1"/>
</dbReference>
<dbReference type="InterPro" id="IPR051251">
    <property type="entry name" value="STK_FNIP-Repeat"/>
</dbReference>
<proteinExistence type="predicted"/>
<feature type="non-terminal residue" evidence="1">
    <location>
        <position position="1"/>
    </location>
</feature>
<accession>A0A8J4PNE8</accession>
<dbReference type="EMBL" id="AJWJ01000631">
    <property type="protein sequence ID" value="KAF2069606.1"/>
    <property type="molecule type" value="Genomic_DNA"/>
</dbReference>
<keyword evidence="2" id="KW-1185">Reference proteome</keyword>
<reference evidence="1" key="1">
    <citation type="submission" date="2020-01" db="EMBL/GenBank/DDBJ databases">
        <title>Development of genomics and gene disruption for Polysphondylium violaceum indicates a role for the polyketide synthase stlB in stalk morphogenesis.</title>
        <authorList>
            <person name="Narita B."/>
            <person name="Kawabe Y."/>
            <person name="Kin K."/>
            <person name="Saito T."/>
            <person name="Gibbs R."/>
            <person name="Kuspa A."/>
            <person name="Muzny D."/>
            <person name="Queller D."/>
            <person name="Richards S."/>
            <person name="Strassman J."/>
            <person name="Sucgang R."/>
            <person name="Worley K."/>
            <person name="Schaap P."/>
        </authorList>
    </citation>
    <scope>NUCLEOTIDE SEQUENCE</scope>
    <source>
        <strain evidence="1">QSvi11</strain>
    </source>
</reference>
<name>A0A8J4PNE8_9MYCE</name>
<dbReference type="Proteomes" id="UP000695562">
    <property type="component" value="Unassembled WGS sequence"/>
</dbReference>
<evidence type="ECO:0000313" key="1">
    <source>
        <dbReference type="EMBL" id="KAF2069606.1"/>
    </source>
</evidence>
<protein>
    <recommendedName>
        <fullName evidence="3">FNIP repeat-containing protein</fullName>
    </recommendedName>
</protein>
<sequence length="166" mass="18512">ELSLPRVMMEVGLIPNTVRKLAFTLGPGGITKTSNLIPNLIPESVRELDLYADYSFKVSLKSLLPETLVKLVCHNANFSYEIGDLPSKLEYIDFGTDQTSVVNYNFLPNSLIVIKNLPPIKQENHNVSLPTSLTSLQMSQSTYQTSFLDTNTLVPNHITFLNITIN</sequence>
<organism evidence="1 2">
    <name type="scientific">Polysphondylium violaceum</name>
    <dbReference type="NCBI Taxonomy" id="133409"/>
    <lineage>
        <taxon>Eukaryota</taxon>
        <taxon>Amoebozoa</taxon>
        <taxon>Evosea</taxon>
        <taxon>Eumycetozoa</taxon>
        <taxon>Dictyostelia</taxon>
        <taxon>Dictyosteliales</taxon>
        <taxon>Dictyosteliaceae</taxon>
        <taxon>Polysphondylium</taxon>
    </lineage>
</organism>
<comment type="caution">
    <text evidence="1">The sequence shown here is derived from an EMBL/GenBank/DDBJ whole genome shotgun (WGS) entry which is preliminary data.</text>
</comment>
<gene>
    <name evidence="1" type="ORF">CYY_009071</name>
</gene>
<evidence type="ECO:0000313" key="2">
    <source>
        <dbReference type="Proteomes" id="UP000695562"/>
    </source>
</evidence>